<dbReference type="EMBL" id="JAZDWU010000006">
    <property type="protein sequence ID" value="KAK9998088.1"/>
    <property type="molecule type" value="Genomic_DNA"/>
</dbReference>
<feature type="compositionally biased region" description="Polar residues" evidence="2">
    <location>
        <begin position="1"/>
        <end position="11"/>
    </location>
</feature>
<reference evidence="3 4" key="1">
    <citation type="submission" date="2024-01" db="EMBL/GenBank/DDBJ databases">
        <title>A telomere-to-telomere, gap-free genome of sweet tea (Lithocarpus litseifolius).</title>
        <authorList>
            <person name="Zhou J."/>
        </authorList>
    </citation>
    <scope>NUCLEOTIDE SEQUENCE [LARGE SCALE GENOMIC DNA]</scope>
    <source>
        <strain evidence="3">Zhou-2022a</strain>
        <tissue evidence="3">Leaf</tissue>
    </source>
</reference>
<evidence type="ECO:0000256" key="2">
    <source>
        <dbReference type="SAM" id="MobiDB-lite"/>
    </source>
</evidence>
<keyword evidence="4" id="KW-1185">Reference proteome</keyword>
<accession>A0AAW2CKR9</accession>
<feature type="region of interest" description="Disordered" evidence="2">
    <location>
        <begin position="1"/>
        <end position="42"/>
    </location>
</feature>
<evidence type="ECO:0000256" key="1">
    <source>
        <dbReference type="SAM" id="Coils"/>
    </source>
</evidence>
<evidence type="ECO:0000313" key="3">
    <source>
        <dbReference type="EMBL" id="KAK9998088.1"/>
    </source>
</evidence>
<dbReference type="Proteomes" id="UP001459277">
    <property type="component" value="Unassembled WGS sequence"/>
</dbReference>
<keyword evidence="1" id="KW-0175">Coiled coil</keyword>
<organism evidence="3 4">
    <name type="scientific">Lithocarpus litseifolius</name>
    <dbReference type="NCBI Taxonomy" id="425828"/>
    <lineage>
        <taxon>Eukaryota</taxon>
        <taxon>Viridiplantae</taxon>
        <taxon>Streptophyta</taxon>
        <taxon>Embryophyta</taxon>
        <taxon>Tracheophyta</taxon>
        <taxon>Spermatophyta</taxon>
        <taxon>Magnoliopsida</taxon>
        <taxon>eudicotyledons</taxon>
        <taxon>Gunneridae</taxon>
        <taxon>Pentapetalae</taxon>
        <taxon>rosids</taxon>
        <taxon>fabids</taxon>
        <taxon>Fagales</taxon>
        <taxon>Fagaceae</taxon>
        <taxon>Lithocarpus</taxon>
    </lineage>
</organism>
<protein>
    <submittedName>
        <fullName evidence="3">Uncharacterized protein</fullName>
    </submittedName>
</protein>
<proteinExistence type="predicted"/>
<feature type="coiled-coil region" evidence="1">
    <location>
        <begin position="107"/>
        <end position="162"/>
    </location>
</feature>
<name>A0AAW2CKR9_9ROSI</name>
<comment type="caution">
    <text evidence="3">The sequence shown here is derived from an EMBL/GenBank/DDBJ whole genome shotgun (WGS) entry which is preliminary data.</text>
</comment>
<gene>
    <name evidence="3" type="ORF">SO802_017691</name>
</gene>
<evidence type="ECO:0000313" key="4">
    <source>
        <dbReference type="Proteomes" id="UP001459277"/>
    </source>
</evidence>
<sequence length="183" mass="20378">MSEFGSTNCPSPSKRKKLDDPSVKRSRAPGRGKGPLTPPKPPLLVNNATYAVEQVMSIIKEEDIYDCDEYAPVAIGESRLHDLVKVVNLRKHVKGNNEVIKELQGSVTLLTEQVALLEGKVKELDKQFSSQVDLFIAVEEEKIRLSKELEKLRGELSNAETSAIAKYSSQEYLHDLGILYVRG</sequence>
<dbReference type="AlphaFoldDB" id="A0AAW2CKR9"/>